<keyword evidence="2" id="KW-1185">Reference proteome</keyword>
<accession>A0ABQ6B5G0</accession>
<dbReference type="EMBL" id="BSOW01000027">
    <property type="protein sequence ID" value="GLR89679.1"/>
    <property type="molecule type" value="Genomic_DNA"/>
</dbReference>
<name>A0ABQ6B5G0_9BRAD</name>
<reference evidence="2" key="1">
    <citation type="journal article" date="2019" name="Int. J. Syst. Evol. Microbiol.">
        <title>The Global Catalogue of Microorganisms (GCM) 10K type strain sequencing project: providing services to taxonomists for standard genome sequencing and annotation.</title>
        <authorList>
            <consortium name="The Broad Institute Genomics Platform"/>
            <consortium name="The Broad Institute Genome Sequencing Center for Infectious Disease"/>
            <person name="Wu L."/>
            <person name="Ma J."/>
        </authorList>
    </citation>
    <scope>NUCLEOTIDE SEQUENCE [LARGE SCALE GENOMIC DNA]</scope>
    <source>
        <strain evidence="2">NBRC 102520</strain>
    </source>
</reference>
<sequence>MGQPIARGICLNFRHPGTTTARSAVDRYFAEVATLANGISGALPRPVMVDD</sequence>
<protein>
    <submittedName>
        <fullName evidence="1">Uncharacterized protein</fullName>
    </submittedName>
</protein>
<organism evidence="1 2">
    <name type="scientific">Bradyrhizobium iriomotense</name>
    <dbReference type="NCBI Taxonomy" id="441950"/>
    <lineage>
        <taxon>Bacteria</taxon>
        <taxon>Pseudomonadati</taxon>
        <taxon>Pseudomonadota</taxon>
        <taxon>Alphaproteobacteria</taxon>
        <taxon>Hyphomicrobiales</taxon>
        <taxon>Nitrobacteraceae</taxon>
        <taxon>Bradyrhizobium</taxon>
    </lineage>
</organism>
<comment type="caution">
    <text evidence="1">The sequence shown here is derived from an EMBL/GenBank/DDBJ whole genome shotgun (WGS) entry which is preliminary data.</text>
</comment>
<gene>
    <name evidence="1" type="ORF">GCM10007857_63930</name>
</gene>
<evidence type="ECO:0000313" key="2">
    <source>
        <dbReference type="Proteomes" id="UP001156905"/>
    </source>
</evidence>
<dbReference type="RefSeq" id="WP_284271977.1">
    <property type="nucleotide sequence ID" value="NZ_BSOW01000027.1"/>
</dbReference>
<dbReference type="Proteomes" id="UP001156905">
    <property type="component" value="Unassembled WGS sequence"/>
</dbReference>
<evidence type="ECO:0000313" key="1">
    <source>
        <dbReference type="EMBL" id="GLR89679.1"/>
    </source>
</evidence>
<proteinExistence type="predicted"/>